<dbReference type="InterPro" id="IPR003587">
    <property type="entry name" value="Hint_dom_N"/>
</dbReference>
<dbReference type="Pfam" id="PF01909">
    <property type="entry name" value="NTP_transf_2"/>
    <property type="match status" value="1"/>
</dbReference>
<accession>A0AB36TJD9</accession>
<feature type="domain" description="Hint" evidence="2">
    <location>
        <begin position="309"/>
        <end position="403"/>
    </location>
</feature>
<keyword evidence="1" id="KW-0812">Transmembrane</keyword>
<dbReference type="InterPro" id="IPR043519">
    <property type="entry name" value="NT_sf"/>
</dbReference>
<dbReference type="AlphaFoldDB" id="A0AB36TJD9"/>
<dbReference type="Proteomes" id="UP000223596">
    <property type="component" value="Unassembled WGS sequence"/>
</dbReference>
<dbReference type="Gene3D" id="2.170.16.10">
    <property type="entry name" value="Hedgehog/Intein (Hint) domain"/>
    <property type="match status" value="1"/>
</dbReference>
<dbReference type="InterPro" id="IPR002934">
    <property type="entry name" value="Polymerase_NTP_transf_dom"/>
</dbReference>
<gene>
    <name evidence="3" type="ORF">M972_112762</name>
</gene>
<dbReference type="RefSeq" id="WP_014522650.1">
    <property type="nucleotide sequence ID" value="NZ_CP013828.1"/>
</dbReference>
<keyword evidence="1" id="KW-1133">Transmembrane helix</keyword>
<dbReference type="PROSITE" id="PS50818">
    <property type="entry name" value="INTEIN_C_TER"/>
    <property type="match status" value="1"/>
</dbReference>
<organism evidence="3 4">
    <name type="scientific">Acetivibrio thermocellus AD2</name>
    <dbReference type="NCBI Taxonomy" id="1138384"/>
    <lineage>
        <taxon>Bacteria</taxon>
        <taxon>Bacillati</taxon>
        <taxon>Bacillota</taxon>
        <taxon>Clostridia</taxon>
        <taxon>Eubacteriales</taxon>
        <taxon>Oscillospiraceae</taxon>
        <taxon>Acetivibrio</taxon>
    </lineage>
</organism>
<feature type="transmembrane region" description="Helical" evidence="1">
    <location>
        <begin position="172"/>
        <end position="191"/>
    </location>
</feature>
<dbReference type="CDD" id="cd05403">
    <property type="entry name" value="NT_KNTase_like"/>
    <property type="match status" value="1"/>
</dbReference>
<feature type="transmembrane region" description="Helical" evidence="1">
    <location>
        <begin position="203"/>
        <end position="228"/>
    </location>
</feature>
<dbReference type="GO" id="GO:0016779">
    <property type="term" value="F:nucleotidyltransferase activity"/>
    <property type="evidence" value="ECO:0007669"/>
    <property type="project" value="InterPro"/>
</dbReference>
<reference evidence="3 4" key="1">
    <citation type="submission" date="2017-09" db="EMBL/GenBank/DDBJ databases">
        <title>Evaluation of Pacific Biosciences Sequencing Technology to Finishing C. thermocellum Genome Sequences.</title>
        <authorList>
            <person name="Brown S."/>
        </authorList>
    </citation>
    <scope>NUCLEOTIDE SEQUENCE [LARGE SCALE GENOMIC DNA]</scope>
    <source>
        <strain evidence="3 4">AD2</strain>
    </source>
</reference>
<protein>
    <submittedName>
        <fullName evidence="3">Nucleotidyltransferase-like protein</fullName>
    </submittedName>
</protein>
<dbReference type="EMBL" id="PDBW01000001">
    <property type="protein sequence ID" value="PFH03943.1"/>
    <property type="molecule type" value="Genomic_DNA"/>
</dbReference>
<comment type="caution">
    <text evidence="3">The sequence shown here is derived from an EMBL/GenBank/DDBJ whole genome shotgun (WGS) entry which is preliminary data.</text>
</comment>
<dbReference type="PROSITE" id="PS50817">
    <property type="entry name" value="INTEIN_N_TER"/>
    <property type="match status" value="1"/>
</dbReference>
<dbReference type="InterPro" id="IPR030934">
    <property type="entry name" value="Intein_C"/>
</dbReference>
<dbReference type="InterPro" id="IPR006141">
    <property type="entry name" value="Intein_N"/>
</dbReference>
<proteinExistence type="predicted"/>
<dbReference type="Pfam" id="PF07591">
    <property type="entry name" value="PT-HINT"/>
    <property type="match status" value="1"/>
</dbReference>
<name>A0AB36TJD9_ACETH</name>
<sequence>MATLTLYAGKINQMPGLINEVKKSVVDYKSELSALKRKTLNINRSVCNLDEVISSIQASSQTQDRKIDSLEKFCSESEKFISEVVRIDEEVAELINKRKENFYKEYYYLKPESEKSGWEKIKDGLKSVAEWCKENWKSIAKIVAAAVVITGLGIAAALTGGVLGVILAGAFWGALAGGLIGGAVGGIAAAINGGSFLEGFADGALSGAISGAVTGAACAGLGALGALAGKSIQCMSTVGKAINVTSKVTAALSFGMDGFDMLAMGISLFDPSNALVEFNRKLHSNALYNGFQIAVNALAVFSAGAASTMKCFVAGTMILTVAGLVAIENIKAGDKVIATNPETFEVAEKTVLETYVRETTELLHLTINGEVIKTTFEHPFYVKDVGFVEAGKLQVGDKLVDSRGNVLVVEEKKLEITDKPVKVYNFKVDNFHTYHVGENRVLVHNANKYVKGTRNIPQGLTSEQFSNASKLIRQKVGDISDDIVVQGSRAGGTAKATSDIDFAIRVSPEQFDDLVKQKFGTPNVGSAKERTMLNAIKTGKIQSGEAGLRGLRKQLQEMLGIDVDISIIKSGGPFDSGPTIELPK</sequence>
<evidence type="ECO:0000259" key="2">
    <source>
        <dbReference type="SMART" id="SM00306"/>
    </source>
</evidence>
<keyword evidence="1" id="KW-0472">Membrane</keyword>
<dbReference type="InterPro" id="IPR036844">
    <property type="entry name" value="Hint_dom_sf"/>
</dbReference>
<dbReference type="GO" id="GO:0016539">
    <property type="term" value="P:intein-mediated protein splicing"/>
    <property type="evidence" value="ECO:0007669"/>
    <property type="project" value="InterPro"/>
</dbReference>
<dbReference type="SUPFAM" id="SSF81301">
    <property type="entry name" value="Nucleotidyltransferase"/>
    <property type="match status" value="1"/>
</dbReference>
<dbReference type="CDD" id="cd00081">
    <property type="entry name" value="Hint"/>
    <property type="match status" value="1"/>
</dbReference>
<evidence type="ECO:0000313" key="4">
    <source>
        <dbReference type="Proteomes" id="UP000223596"/>
    </source>
</evidence>
<evidence type="ECO:0000256" key="1">
    <source>
        <dbReference type="SAM" id="Phobius"/>
    </source>
</evidence>
<dbReference type="SMART" id="SM00306">
    <property type="entry name" value="HintN"/>
    <property type="match status" value="1"/>
</dbReference>
<dbReference type="SUPFAM" id="SSF51294">
    <property type="entry name" value="Hedgehog/intein (Hint) domain"/>
    <property type="match status" value="1"/>
</dbReference>
<feature type="transmembrane region" description="Helical" evidence="1">
    <location>
        <begin position="142"/>
        <end position="166"/>
    </location>
</feature>
<evidence type="ECO:0000313" key="3">
    <source>
        <dbReference type="EMBL" id="PFH03943.1"/>
    </source>
</evidence>